<dbReference type="PANTHER" id="PTHR12480">
    <property type="entry name" value="ARGININE DEMETHYLASE AND LYSYL-HYDROXYLASE JMJD"/>
    <property type="match status" value="1"/>
</dbReference>
<comment type="similarity">
    <text evidence="1">Belongs to the JARID1 histone demethylase family.</text>
</comment>
<dbReference type="EMBL" id="CM035407">
    <property type="protein sequence ID" value="KAH7444893.1"/>
    <property type="molecule type" value="Genomic_DNA"/>
</dbReference>
<dbReference type="Pfam" id="PF13621">
    <property type="entry name" value="Cupin_8"/>
    <property type="match status" value="1"/>
</dbReference>
<keyword evidence="4" id="KW-1185">Reference proteome</keyword>
<dbReference type="OrthoDB" id="424465at2759"/>
<dbReference type="GO" id="GO:0005737">
    <property type="term" value="C:cytoplasm"/>
    <property type="evidence" value="ECO:0007669"/>
    <property type="project" value="TreeGrafter"/>
</dbReference>
<dbReference type="GO" id="GO:0045905">
    <property type="term" value="P:positive regulation of translational termination"/>
    <property type="evidence" value="ECO:0007669"/>
    <property type="project" value="TreeGrafter"/>
</dbReference>
<organism evidence="3 4">
    <name type="scientific">Ceratopteris richardii</name>
    <name type="common">Triangle waterfern</name>
    <dbReference type="NCBI Taxonomy" id="49495"/>
    <lineage>
        <taxon>Eukaryota</taxon>
        <taxon>Viridiplantae</taxon>
        <taxon>Streptophyta</taxon>
        <taxon>Embryophyta</taxon>
        <taxon>Tracheophyta</taxon>
        <taxon>Polypodiopsida</taxon>
        <taxon>Polypodiidae</taxon>
        <taxon>Polypodiales</taxon>
        <taxon>Pteridineae</taxon>
        <taxon>Pteridaceae</taxon>
        <taxon>Parkerioideae</taxon>
        <taxon>Ceratopteris</taxon>
    </lineage>
</organism>
<reference evidence="3" key="1">
    <citation type="submission" date="2021-08" db="EMBL/GenBank/DDBJ databases">
        <title>WGS assembly of Ceratopteris richardii.</title>
        <authorList>
            <person name="Marchant D.B."/>
            <person name="Chen G."/>
            <person name="Jenkins J."/>
            <person name="Shu S."/>
            <person name="Leebens-Mack J."/>
            <person name="Grimwood J."/>
            <person name="Schmutz J."/>
            <person name="Soltis P."/>
            <person name="Soltis D."/>
            <person name="Chen Z.-H."/>
        </authorList>
    </citation>
    <scope>NUCLEOTIDE SEQUENCE</scope>
    <source>
        <strain evidence="3">Whitten #5841</strain>
        <tissue evidence="3">Leaf</tissue>
    </source>
</reference>
<name>A0A8T2VGU0_CERRI</name>
<accession>A0A8T2VGU0</accession>
<dbReference type="GO" id="GO:0043565">
    <property type="term" value="F:sequence-specific DNA binding"/>
    <property type="evidence" value="ECO:0007669"/>
    <property type="project" value="TreeGrafter"/>
</dbReference>
<evidence type="ECO:0000256" key="1">
    <source>
        <dbReference type="ARBA" id="ARBA00006801"/>
    </source>
</evidence>
<proteinExistence type="inferred from homology"/>
<gene>
    <name evidence="3" type="ORF">KP509_02G096400</name>
</gene>
<dbReference type="GO" id="GO:0016706">
    <property type="term" value="F:2-oxoglutarate-dependent dioxygenase activity"/>
    <property type="evidence" value="ECO:0007669"/>
    <property type="project" value="TreeGrafter"/>
</dbReference>
<dbReference type="OMA" id="HWRAFDA"/>
<dbReference type="InterPro" id="IPR041667">
    <property type="entry name" value="Cupin_8"/>
</dbReference>
<evidence type="ECO:0000313" key="4">
    <source>
        <dbReference type="Proteomes" id="UP000825935"/>
    </source>
</evidence>
<comment type="caution">
    <text evidence="3">The sequence shown here is derived from an EMBL/GenBank/DDBJ whole genome shotgun (WGS) entry which is preliminary data.</text>
</comment>
<dbReference type="SUPFAM" id="SSF51197">
    <property type="entry name" value="Clavaminate synthase-like"/>
    <property type="match status" value="1"/>
</dbReference>
<sequence length="107" mass="12325">MAETVKKCRLRVVAQVPLIDGLQTTYEEFRDQYMRPNSPVLISGLMDHWRAFDAWSSPCGAPNLDYLSSNFGNSHVQVFRCIPTLLERLNLTSICRTVTRLRAFSFR</sequence>
<dbReference type="Gene3D" id="2.60.120.650">
    <property type="entry name" value="Cupin"/>
    <property type="match status" value="1"/>
</dbReference>
<dbReference type="PANTHER" id="PTHR12480:SF6">
    <property type="entry name" value="2-OXOGLUTARATE AND IRON-DEPENDENT OXYGENASE JMJD4"/>
    <property type="match status" value="1"/>
</dbReference>
<feature type="domain" description="Cupin-like" evidence="2">
    <location>
        <begin position="28"/>
        <end position="80"/>
    </location>
</feature>
<dbReference type="InterPro" id="IPR050910">
    <property type="entry name" value="JMJD6_ArgDemeth/LysHydrox"/>
</dbReference>
<protein>
    <recommendedName>
        <fullName evidence="2">Cupin-like domain-containing protein</fullName>
    </recommendedName>
</protein>
<dbReference type="Proteomes" id="UP000825935">
    <property type="component" value="Chromosome 2"/>
</dbReference>
<dbReference type="GO" id="GO:0005634">
    <property type="term" value="C:nucleus"/>
    <property type="evidence" value="ECO:0007669"/>
    <property type="project" value="TreeGrafter"/>
</dbReference>
<evidence type="ECO:0000313" key="3">
    <source>
        <dbReference type="EMBL" id="KAH7444893.1"/>
    </source>
</evidence>
<dbReference type="AlphaFoldDB" id="A0A8T2VGU0"/>
<evidence type="ECO:0000259" key="2">
    <source>
        <dbReference type="Pfam" id="PF13621"/>
    </source>
</evidence>